<accession>A0A9W6RL62</accession>
<organism evidence="2 3">
    <name type="scientific">Actinoallomurus iriomotensis</name>
    <dbReference type="NCBI Taxonomy" id="478107"/>
    <lineage>
        <taxon>Bacteria</taxon>
        <taxon>Bacillati</taxon>
        <taxon>Actinomycetota</taxon>
        <taxon>Actinomycetes</taxon>
        <taxon>Streptosporangiales</taxon>
        <taxon>Thermomonosporaceae</taxon>
        <taxon>Actinoallomurus</taxon>
    </lineage>
</organism>
<dbReference type="Proteomes" id="UP001165135">
    <property type="component" value="Unassembled WGS sequence"/>
</dbReference>
<feature type="compositionally biased region" description="Polar residues" evidence="1">
    <location>
        <begin position="46"/>
        <end position="66"/>
    </location>
</feature>
<protein>
    <submittedName>
        <fullName evidence="2">Uncharacterized protein</fullName>
    </submittedName>
</protein>
<sequence length="191" mass="19992">MIHHVVAISAATTFIGTTRTPPSKAAPAIVRRDGDHHGNGHHNRNVISSGSPTHNRGYQHTSNGNAGGTNPVQNALCRHVTSCTISQKVNIIQPERPAPASASPAVEVLPQTIVPQTVVPQTAAPQTAAPQTVPRTIVPQTRTAPRPRPRPRTPFMYMGPEGFVLMASDGGTGFGTSAGTGAFPLPFGFFG</sequence>
<evidence type="ECO:0000313" key="2">
    <source>
        <dbReference type="EMBL" id="GLY77534.1"/>
    </source>
</evidence>
<proteinExistence type="predicted"/>
<dbReference type="AlphaFoldDB" id="A0A9W6RL62"/>
<comment type="caution">
    <text evidence="2">The sequence shown here is derived from an EMBL/GenBank/DDBJ whole genome shotgun (WGS) entry which is preliminary data.</text>
</comment>
<dbReference type="RefSeq" id="WP_285627178.1">
    <property type="nucleotide sequence ID" value="NZ_BSTJ01000007.1"/>
</dbReference>
<gene>
    <name evidence="2" type="ORF">Airi01_058010</name>
</gene>
<evidence type="ECO:0000256" key="1">
    <source>
        <dbReference type="SAM" id="MobiDB-lite"/>
    </source>
</evidence>
<reference evidence="2" key="1">
    <citation type="submission" date="2023-03" db="EMBL/GenBank/DDBJ databases">
        <title>Actinoallomurus iriomotensis NBRC 103681.</title>
        <authorList>
            <person name="Ichikawa N."/>
            <person name="Sato H."/>
            <person name="Tonouchi N."/>
        </authorList>
    </citation>
    <scope>NUCLEOTIDE SEQUENCE</scope>
    <source>
        <strain evidence="2">NBRC 103681</strain>
    </source>
</reference>
<feature type="region of interest" description="Disordered" evidence="1">
    <location>
        <begin position="19"/>
        <end position="66"/>
    </location>
</feature>
<name>A0A9W6RL62_9ACTN</name>
<evidence type="ECO:0000313" key="3">
    <source>
        <dbReference type="Proteomes" id="UP001165135"/>
    </source>
</evidence>
<dbReference type="EMBL" id="BSTJ01000007">
    <property type="protein sequence ID" value="GLY77534.1"/>
    <property type="molecule type" value="Genomic_DNA"/>
</dbReference>